<keyword evidence="4" id="KW-0804">Transcription</keyword>
<feature type="compositionally biased region" description="Acidic residues" evidence="6">
    <location>
        <begin position="171"/>
        <end position="184"/>
    </location>
</feature>
<evidence type="ECO:0000259" key="7">
    <source>
        <dbReference type="PROSITE" id="PS51011"/>
    </source>
</evidence>
<feature type="region of interest" description="Disordered" evidence="6">
    <location>
        <begin position="218"/>
        <end position="393"/>
    </location>
</feature>
<feature type="region of interest" description="Disordered" evidence="6">
    <location>
        <begin position="1662"/>
        <end position="1758"/>
    </location>
</feature>
<name>A0A915C7N5_PARUN</name>
<dbReference type="InterPro" id="IPR016197">
    <property type="entry name" value="Chromo-like_dom_sf"/>
</dbReference>
<feature type="compositionally biased region" description="Basic and acidic residues" evidence="6">
    <location>
        <begin position="355"/>
        <end position="375"/>
    </location>
</feature>
<evidence type="ECO:0000313" key="8">
    <source>
        <dbReference type="Proteomes" id="UP000887569"/>
    </source>
</evidence>
<organism evidence="8 9">
    <name type="scientific">Parascaris univalens</name>
    <name type="common">Nematode worm</name>
    <dbReference type="NCBI Taxonomy" id="6257"/>
    <lineage>
        <taxon>Eukaryota</taxon>
        <taxon>Metazoa</taxon>
        <taxon>Ecdysozoa</taxon>
        <taxon>Nematoda</taxon>
        <taxon>Chromadorea</taxon>
        <taxon>Rhabditida</taxon>
        <taxon>Spirurina</taxon>
        <taxon>Ascaridomorpha</taxon>
        <taxon>Ascaridoidea</taxon>
        <taxon>Ascarididae</taxon>
        <taxon>Parascaris</taxon>
    </lineage>
</organism>
<feature type="compositionally biased region" description="Acidic residues" evidence="6">
    <location>
        <begin position="322"/>
        <end position="336"/>
    </location>
</feature>
<sequence length="1852" mass="206036">MQSDDPAFLVVGTEVSAKFKGAFCEAKVKRLSKSVKCKISLREPPFGSVFADHTQIKGPLEVNQVVEVTQGKETAKGVVQHVKDNSIYHVVFNDGDERQLRRTQVCPKGAKHFDEAVNLDALPLYNPEAFSTPVVAETTKGGKGKTKKQRKSQHRIGRLPYWIEEDHEKSSDDDDTESSDESPNDSDSSGAADRPSTSCANTRRRVVNTRACRTAAKLSPAAARVLETPRSSPRLRSTPAKTGTSMRGASDTDAGESAEEEENTEKRRTATSRRTLSGSSQKGTGKNSVKPSTWNRKKRSAATAAAVALVREAEAEAKGSDTDDEEEKGGEEECSGEEQGLQKANRISAKGNASGKRDKEKDIMTRSSSEEDVHSMSKGGATKKTVERKRRGRDIAMAATQEVLPKKKPKTDDQTKKGTFEVGQVVAVHEDSAHRGKWAPAVVVSAKAFKASGKGIVSNIGKNEIALRGFKDAKYFVTAQSNLLNLDAANAKNVDPSAKSAFDRASTFASKGTLPVSWERSHIFGGEAANLKSRRGSSSSLNEPKKEVASEKKEPALVEKKKSRRPVVESSSSSEATDSEEYGEERDQFTAQLYKFHEERGTPINRAPILGGKDIDMFRLYNVVQAYGGKKRVTLNNKWKKVLSKLRLEGCPGATPITVKNAYSRYLDHFNSFYRSLGLSNWPTTSTSSRSMRQIRFGGRENAQLRRKRLVLIAERKKEKEKEQRKKECELKERELKGAREREEKLKKEKAVKEENKEKTKEKTKKDDKETKKERESAFSQTAAKTGVNERGLCETSKKDEKDKVEDKQKAKERIKAKEKNRDKDAVKEKEKGSEKGKEKEQRKDKEKEKQKGKEKGRSREKQKDKDKPEEVEKLKEKEKDKPKIKEEKGFAAQRRGTSVERDQTSEKDKGGSVIDKEKSEREIDMTRSPEKESKSNSPADSLKRVSVERRKQKSPSVMGSCPNPFVKSELPETVGGSDDEGRVRTSRQREKRRMSGKERGALSPPSVWDDEAKESMVAKDDEEKKKEREKDSSDKKEKDKKMTEENYLPATVFTRFYMGQKVKAHHHGQWYDARVITVEQPPVVDLIATLTEFEKKHAEEIESDPEVEVKPEGGELKQSASSWLNDRLEAHLKEMRCFVHYLGWNARYDVWAEPAKIKTLEKDQHTSEKSFRSFVPERVGAATLDAAFAWRSSAVDSTITAGALTCGDVLGFGGFRPRRISISHYEQHLAAISMAEGCSPAPSHHSSVSPSGGAVLLHRGSVESRPQTTSEKRGHKKQAQREPLLDSGSPISYSQSTANLRASVDSGISFVAISKMAALPTATTALNAPSVIVPETTVTLHADTCLCTNTVSDTMLTVSDSSYRTEGMNTESASVLHDIVMDLPQRLPSVIETQSSIPVSLLPFQSACSVTSSEMISPSTVVFTSSKLSPLTTASEMMPTRGSQEAPPKESIPEKQEVVEDTTSKRSLERSNKSDLPDSVRTKRGASETTIRNITCDFWLIKSAPRVGTINMPPVKMSDILSSEGLTECAHKQIALPSLESATLSVVLKPSSVKRSSAAGSRAEPTLRTVPIHQKTLRRSDSARRDLEKDVAGCSLVMKVEEEEMSTLPTTDLTENLSRPAGEVEVNEFEEEVAMEKSAAKHMQPSPVSDTMKCKVAQSYTESMTNESEMTGGETPAREADEEGSHFVSLSGRSSSSSHRHHQKSILRGAKRKRYRNTSFVGGERRPGRPSRRNLDDDFHESDEESGSDIEGCPSPKDSLHALKVRMQQKMDCENICMEDMEKELQLSPLDESLTGEALITQLQDRLQELRDMYHCVRSEQAQLDKRWRKTNEKRKQRERELRLKEETASQ</sequence>
<feature type="region of interest" description="Disordered" evidence="6">
    <location>
        <begin position="529"/>
        <end position="585"/>
    </location>
</feature>
<feature type="compositionally biased region" description="Basic and acidic residues" evidence="6">
    <location>
        <begin position="543"/>
        <end position="560"/>
    </location>
</feature>
<dbReference type="Pfam" id="PF01388">
    <property type="entry name" value="ARID"/>
    <property type="match status" value="1"/>
</dbReference>
<feature type="compositionally biased region" description="Low complexity" evidence="6">
    <location>
        <begin position="301"/>
        <end position="310"/>
    </location>
</feature>
<evidence type="ECO:0000313" key="9">
    <source>
        <dbReference type="WBParaSite" id="PgR096_g005_t03"/>
    </source>
</evidence>
<dbReference type="SMART" id="SM00501">
    <property type="entry name" value="BRIGHT"/>
    <property type="match status" value="1"/>
</dbReference>
<feature type="compositionally biased region" description="Basic and acidic residues" evidence="6">
    <location>
        <begin position="898"/>
        <end position="935"/>
    </location>
</feature>
<keyword evidence="2" id="KW-0805">Transcription regulation</keyword>
<keyword evidence="3" id="KW-0238">DNA-binding</keyword>
<evidence type="ECO:0000256" key="1">
    <source>
        <dbReference type="ARBA" id="ARBA00022853"/>
    </source>
</evidence>
<dbReference type="CDD" id="cd20389">
    <property type="entry name" value="Tudor_ARID4_rpt1"/>
    <property type="match status" value="1"/>
</dbReference>
<dbReference type="InterPro" id="IPR051232">
    <property type="entry name" value="ARID/SWI1_ChromRemod"/>
</dbReference>
<feature type="region of interest" description="Disordered" evidence="6">
    <location>
        <begin position="1433"/>
        <end position="1486"/>
    </location>
</feature>
<feature type="compositionally biased region" description="Basic and acidic residues" evidence="6">
    <location>
        <begin position="1448"/>
        <end position="1482"/>
    </location>
</feature>
<keyword evidence="5" id="KW-0539">Nucleus</keyword>
<proteinExistence type="predicted"/>
<dbReference type="GO" id="GO:0006325">
    <property type="term" value="P:chromatin organization"/>
    <property type="evidence" value="ECO:0007669"/>
    <property type="project" value="UniProtKB-KW"/>
</dbReference>
<feature type="compositionally biased region" description="Acidic residues" evidence="6">
    <location>
        <begin position="1739"/>
        <end position="1749"/>
    </location>
</feature>
<dbReference type="SUPFAM" id="SSF54160">
    <property type="entry name" value="Chromo domain-like"/>
    <property type="match status" value="1"/>
</dbReference>
<keyword evidence="1" id="KW-0156">Chromatin regulator</keyword>
<feature type="compositionally biased region" description="Basic residues" evidence="6">
    <location>
        <begin position="1699"/>
        <end position="1717"/>
    </location>
</feature>
<feature type="compositionally biased region" description="Basic and acidic residues" evidence="6">
    <location>
        <begin position="792"/>
        <end position="890"/>
    </location>
</feature>
<evidence type="ECO:0000256" key="2">
    <source>
        <dbReference type="ARBA" id="ARBA00023015"/>
    </source>
</evidence>
<dbReference type="GO" id="GO:0006357">
    <property type="term" value="P:regulation of transcription by RNA polymerase II"/>
    <property type="evidence" value="ECO:0007669"/>
    <property type="project" value="TreeGrafter"/>
</dbReference>
<protein>
    <submittedName>
        <fullName evidence="9">ARID domain-containing protein</fullName>
    </submittedName>
</protein>
<dbReference type="SMART" id="SM01014">
    <property type="entry name" value="ARID"/>
    <property type="match status" value="1"/>
</dbReference>
<dbReference type="Proteomes" id="UP000887569">
    <property type="component" value="Unplaced"/>
</dbReference>
<evidence type="ECO:0000256" key="5">
    <source>
        <dbReference type="ARBA" id="ARBA00023242"/>
    </source>
</evidence>
<dbReference type="PANTHER" id="PTHR13964:SF27">
    <property type="entry name" value="HAT-TRICK, ISOFORM D"/>
    <property type="match status" value="1"/>
</dbReference>
<feature type="compositionally biased region" description="Basic and acidic residues" evidence="6">
    <location>
        <begin position="311"/>
        <end position="321"/>
    </location>
</feature>
<feature type="region of interest" description="Disordered" evidence="6">
    <location>
        <begin position="737"/>
        <end position="1043"/>
    </location>
</feature>
<dbReference type="SUPFAM" id="SSF46774">
    <property type="entry name" value="ARID-like"/>
    <property type="match status" value="1"/>
</dbReference>
<keyword evidence="8" id="KW-1185">Reference proteome</keyword>
<dbReference type="WBParaSite" id="PgR096_g005_t03">
    <property type="protein sequence ID" value="PgR096_g005_t03"/>
    <property type="gene ID" value="PgR096_g005"/>
</dbReference>
<evidence type="ECO:0000256" key="3">
    <source>
        <dbReference type="ARBA" id="ARBA00023125"/>
    </source>
</evidence>
<feature type="compositionally biased region" description="Basic and acidic residues" evidence="6">
    <location>
        <begin position="1014"/>
        <end position="1043"/>
    </location>
</feature>
<dbReference type="Pfam" id="PF08169">
    <property type="entry name" value="RBB1NT"/>
    <property type="match status" value="1"/>
</dbReference>
<feature type="compositionally biased region" description="Polar residues" evidence="6">
    <location>
        <begin position="229"/>
        <end position="247"/>
    </location>
</feature>
<dbReference type="InterPro" id="IPR001606">
    <property type="entry name" value="ARID_dom"/>
</dbReference>
<feature type="compositionally biased region" description="Polar residues" evidence="6">
    <location>
        <begin position="1608"/>
        <end position="1618"/>
    </location>
</feature>
<reference evidence="9" key="1">
    <citation type="submission" date="2022-11" db="UniProtKB">
        <authorList>
            <consortium name="WormBaseParasite"/>
        </authorList>
    </citation>
    <scope>IDENTIFICATION</scope>
</reference>
<feature type="compositionally biased region" description="Basic residues" evidence="6">
    <location>
        <begin position="142"/>
        <end position="157"/>
    </location>
</feature>
<dbReference type="InterPro" id="IPR012603">
    <property type="entry name" value="ARID4A/B_PWWP"/>
</dbReference>
<feature type="compositionally biased region" description="Acidic residues" evidence="6">
    <location>
        <begin position="253"/>
        <end position="263"/>
    </location>
</feature>
<feature type="compositionally biased region" description="Basic and acidic residues" evidence="6">
    <location>
        <begin position="1677"/>
        <end position="1686"/>
    </location>
</feature>
<feature type="region of interest" description="Disordered" evidence="6">
    <location>
        <begin position="1829"/>
        <end position="1852"/>
    </location>
</feature>
<feature type="region of interest" description="Disordered" evidence="6">
    <location>
        <begin position="135"/>
        <end position="205"/>
    </location>
</feature>
<feature type="region of interest" description="Disordered" evidence="6">
    <location>
        <begin position="1262"/>
        <end position="1292"/>
    </location>
</feature>
<feature type="compositionally biased region" description="Polar residues" evidence="6">
    <location>
        <begin position="272"/>
        <end position="294"/>
    </location>
</feature>
<dbReference type="PANTHER" id="PTHR13964">
    <property type="entry name" value="RBP-RELATED"/>
    <property type="match status" value="1"/>
</dbReference>
<dbReference type="InterPro" id="IPR036431">
    <property type="entry name" value="ARID_dom_sf"/>
</dbReference>
<evidence type="ECO:0000256" key="4">
    <source>
        <dbReference type="ARBA" id="ARBA00023163"/>
    </source>
</evidence>
<feature type="compositionally biased region" description="Basic and acidic residues" evidence="6">
    <location>
        <begin position="1724"/>
        <end position="1738"/>
    </location>
</feature>
<feature type="domain" description="ARID" evidence="7">
    <location>
        <begin position="583"/>
        <end position="675"/>
    </location>
</feature>
<dbReference type="GO" id="GO:0000976">
    <property type="term" value="F:transcription cis-regulatory region binding"/>
    <property type="evidence" value="ECO:0007669"/>
    <property type="project" value="TreeGrafter"/>
</dbReference>
<feature type="region of interest" description="Disordered" evidence="6">
    <location>
        <begin position="1604"/>
        <end position="1623"/>
    </location>
</feature>
<feature type="compositionally biased region" description="Low complexity" evidence="6">
    <location>
        <begin position="1687"/>
        <end position="1698"/>
    </location>
</feature>
<feature type="compositionally biased region" description="Basic and acidic residues" evidence="6">
    <location>
        <begin position="737"/>
        <end position="777"/>
    </location>
</feature>
<dbReference type="GO" id="GO:0005634">
    <property type="term" value="C:nucleus"/>
    <property type="evidence" value="ECO:0007669"/>
    <property type="project" value="TreeGrafter"/>
</dbReference>
<dbReference type="Gene3D" id="2.30.30.140">
    <property type="match status" value="3"/>
</dbReference>
<evidence type="ECO:0000256" key="6">
    <source>
        <dbReference type="SAM" id="MobiDB-lite"/>
    </source>
</evidence>
<dbReference type="PROSITE" id="PS51011">
    <property type="entry name" value="ARID"/>
    <property type="match status" value="1"/>
</dbReference>
<dbReference type="Gene3D" id="1.10.150.60">
    <property type="entry name" value="ARID DNA-binding domain"/>
    <property type="match status" value="1"/>
</dbReference>
<accession>A0A915C7N5</accession>